<gene>
    <name evidence="3" type="ORF">RM844_29990</name>
</gene>
<comment type="caution">
    <text evidence="3">The sequence shown here is derived from an EMBL/GenBank/DDBJ whole genome shotgun (WGS) entry which is preliminary data.</text>
</comment>
<feature type="region of interest" description="Disordered" evidence="1">
    <location>
        <begin position="37"/>
        <end position="56"/>
    </location>
</feature>
<evidence type="ECO:0000256" key="2">
    <source>
        <dbReference type="SAM" id="SignalP"/>
    </source>
</evidence>
<dbReference type="EMBL" id="JAVREO010000028">
    <property type="protein sequence ID" value="MDT0270511.1"/>
    <property type="molecule type" value="Genomic_DNA"/>
</dbReference>
<dbReference type="Proteomes" id="UP001183410">
    <property type="component" value="Unassembled WGS sequence"/>
</dbReference>
<keyword evidence="2" id="KW-0732">Signal</keyword>
<evidence type="ECO:0000256" key="1">
    <source>
        <dbReference type="SAM" id="MobiDB-lite"/>
    </source>
</evidence>
<accession>A0ABU2JZT7</accession>
<feature type="signal peptide" evidence="2">
    <location>
        <begin position="1"/>
        <end position="39"/>
    </location>
</feature>
<protein>
    <submittedName>
        <fullName evidence="3">Uncharacterized protein</fullName>
    </submittedName>
</protein>
<sequence length="424" mass="44134">MSKQEDTVRNASSKRRLGLLAAVATAGVTAMAVAVPSHAASEAEEAGEAPRVSEVPQTGEELIEALTGLLPEGLEIGEAEGEGLDAGPDVYASLLAADDSGGTSIDLSVSRWATDDWRDIAGCQGFGEPREGFSCEQTELPDGSILSLVTEEYIEEGDPEEGFEPYHGKDWSVWLEGPGGEGLDEPGGRAVVVGASKDLTDVADPDAYVPPVDIEQLAEVAQAPVWQALLDEADARYGAPEEWVEEPASDIPAAELRDAFRSLAPEGLEITDGTDDEPGRATVLVDKGAGAGLVEITAFGGAQFEEPSELPADIAELAGPASEALPPTDEGGIPGPAAPADPLCDETELADGSWLTVCDWPASADDPIAMNWAAITYPDGTSVDITAYNVTDWEGSEPTGTDAVLSGTELAEIVVADEWRALFS</sequence>
<keyword evidence="4" id="KW-1185">Reference proteome</keyword>
<dbReference type="RefSeq" id="WP_311670577.1">
    <property type="nucleotide sequence ID" value="NZ_JAVREO010000028.1"/>
</dbReference>
<proteinExistence type="predicted"/>
<reference evidence="4" key="1">
    <citation type="submission" date="2023-07" db="EMBL/GenBank/DDBJ databases">
        <title>30 novel species of actinomycetes from the DSMZ collection.</title>
        <authorList>
            <person name="Nouioui I."/>
        </authorList>
    </citation>
    <scope>NUCLEOTIDE SEQUENCE [LARGE SCALE GENOMIC DNA]</scope>
    <source>
        <strain evidence="4">DSM 44915</strain>
    </source>
</reference>
<name>A0ABU2JZT7_9ACTN</name>
<evidence type="ECO:0000313" key="4">
    <source>
        <dbReference type="Proteomes" id="UP001183410"/>
    </source>
</evidence>
<organism evidence="3 4">
    <name type="scientific">Streptomyces chisholmiae</name>
    <dbReference type="NCBI Taxonomy" id="3075540"/>
    <lineage>
        <taxon>Bacteria</taxon>
        <taxon>Bacillati</taxon>
        <taxon>Actinomycetota</taxon>
        <taxon>Actinomycetes</taxon>
        <taxon>Kitasatosporales</taxon>
        <taxon>Streptomycetaceae</taxon>
        <taxon>Streptomyces</taxon>
    </lineage>
</organism>
<evidence type="ECO:0000313" key="3">
    <source>
        <dbReference type="EMBL" id="MDT0270511.1"/>
    </source>
</evidence>
<feature type="chain" id="PRO_5047297521" evidence="2">
    <location>
        <begin position="40"/>
        <end position="424"/>
    </location>
</feature>